<dbReference type="InterPro" id="IPR042097">
    <property type="entry name" value="Aminopeptidase_N-like_N_sf"/>
</dbReference>
<evidence type="ECO:0000256" key="1">
    <source>
        <dbReference type="ARBA" id="ARBA00004609"/>
    </source>
</evidence>
<feature type="chain" id="PRO_5046339196" description="Aminopeptidase" evidence="11">
    <location>
        <begin position="19"/>
        <end position="925"/>
    </location>
</feature>
<dbReference type="InterPro" id="IPR024571">
    <property type="entry name" value="ERAP1-like_C_dom"/>
</dbReference>
<dbReference type="Pfam" id="PF17900">
    <property type="entry name" value="Peptidase_M1_N"/>
    <property type="match status" value="1"/>
</dbReference>
<dbReference type="SUPFAM" id="SSF63737">
    <property type="entry name" value="Leukotriene A4 hydrolase N-terminal domain"/>
    <property type="match status" value="1"/>
</dbReference>
<dbReference type="RefSeq" id="XP_029707843.2">
    <property type="nucleotide sequence ID" value="XM_029851983.2"/>
</dbReference>
<evidence type="ECO:0000256" key="3">
    <source>
        <dbReference type="ARBA" id="ARBA00022622"/>
    </source>
</evidence>
<dbReference type="InterPro" id="IPR045357">
    <property type="entry name" value="Aminopeptidase_N-like_N"/>
</dbReference>
<evidence type="ECO:0000256" key="4">
    <source>
        <dbReference type="ARBA" id="ARBA00022670"/>
    </source>
</evidence>
<dbReference type="EnsemblMetazoa" id="AALFPA23_009177.R12596">
    <property type="protein sequence ID" value="AALFPA23_009177.P12596"/>
    <property type="gene ID" value="AALFPA23_009177"/>
</dbReference>
<evidence type="ECO:0000259" key="12">
    <source>
        <dbReference type="Pfam" id="PF01433"/>
    </source>
</evidence>
<keyword evidence="6 10" id="KW-0378">Hydrolase</keyword>
<dbReference type="Gene3D" id="2.60.40.1910">
    <property type="match status" value="1"/>
</dbReference>
<feature type="domain" description="Peptidase M1 membrane alanine aminopeptidase" evidence="12">
    <location>
        <begin position="277"/>
        <end position="503"/>
    </location>
</feature>
<keyword evidence="8 10" id="KW-0482">Metalloprotease</keyword>
<evidence type="ECO:0000256" key="2">
    <source>
        <dbReference type="ARBA" id="ARBA00010136"/>
    </source>
</evidence>
<proteinExistence type="inferred from homology"/>
<feature type="signal peptide" evidence="11">
    <location>
        <begin position="1"/>
        <end position="18"/>
    </location>
</feature>
<organism evidence="15 16">
    <name type="scientific">Aedes albopictus</name>
    <name type="common">Asian tiger mosquito</name>
    <name type="synonym">Stegomyia albopicta</name>
    <dbReference type="NCBI Taxonomy" id="7160"/>
    <lineage>
        <taxon>Eukaryota</taxon>
        <taxon>Metazoa</taxon>
        <taxon>Ecdysozoa</taxon>
        <taxon>Arthropoda</taxon>
        <taxon>Hexapoda</taxon>
        <taxon>Insecta</taxon>
        <taxon>Pterygota</taxon>
        <taxon>Neoptera</taxon>
        <taxon>Endopterygota</taxon>
        <taxon>Diptera</taxon>
        <taxon>Nematocera</taxon>
        <taxon>Culicoidea</taxon>
        <taxon>Culicidae</taxon>
        <taxon>Culicinae</taxon>
        <taxon>Aedini</taxon>
        <taxon>Aedes</taxon>
        <taxon>Stegomyia</taxon>
    </lineage>
</organism>
<evidence type="ECO:0000259" key="13">
    <source>
        <dbReference type="Pfam" id="PF11838"/>
    </source>
</evidence>
<comment type="subcellular location">
    <subcellularLocation>
        <location evidence="1">Cell membrane</location>
        <topology evidence="1">Lipid-anchor</topology>
        <topology evidence="1">GPI-anchor</topology>
    </subcellularLocation>
</comment>
<dbReference type="EC" id="3.4.11.-" evidence="10"/>
<evidence type="ECO:0000256" key="6">
    <source>
        <dbReference type="ARBA" id="ARBA00022801"/>
    </source>
</evidence>
<dbReference type="Pfam" id="PF01433">
    <property type="entry name" value="Peptidase_M1"/>
    <property type="match status" value="1"/>
</dbReference>
<keyword evidence="5 10" id="KW-0479">Metal-binding</keyword>
<evidence type="ECO:0000256" key="5">
    <source>
        <dbReference type="ARBA" id="ARBA00022723"/>
    </source>
</evidence>
<dbReference type="Proteomes" id="UP000069940">
    <property type="component" value="Unassembled WGS sequence"/>
</dbReference>
<keyword evidence="7 10" id="KW-0862">Zinc</keyword>
<dbReference type="PRINTS" id="PR00756">
    <property type="entry name" value="ALADIPTASE"/>
</dbReference>
<protein>
    <recommendedName>
        <fullName evidence="10">Aminopeptidase</fullName>
        <ecNumber evidence="10">3.4.11.-</ecNumber>
    </recommendedName>
</protein>
<reference evidence="15" key="2">
    <citation type="submission" date="2025-05" db="UniProtKB">
        <authorList>
            <consortium name="EnsemblMetazoa"/>
        </authorList>
    </citation>
    <scope>IDENTIFICATION</scope>
    <source>
        <strain evidence="15">Foshan</strain>
    </source>
</reference>
<keyword evidence="3" id="KW-0325">Glycoprotein</keyword>
<dbReference type="Gene3D" id="1.10.390.10">
    <property type="entry name" value="Neutral Protease Domain 2"/>
    <property type="match status" value="1"/>
</dbReference>
<dbReference type="InterPro" id="IPR014782">
    <property type="entry name" value="Peptidase_M1_dom"/>
</dbReference>
<dbReference type="InterPro" id="IPR034016">
    <property type="entry name" value="M1_APN-typ"/>
</dbReference>
<dbReference type="GeneID" id="115254457"/>
<dbReference type="PANTHER" id="PTHR11533:SF290">
    <property type="entry name" value="AMINOPEPTIDASE"/>
    <property type="match status" value="1"/>
</dbReference>
<evidence type="ECO:0000256" key="8">
    <source>
        <dbReference type="ARBA" id="ARBA00023049"/>
    </source>
</evidence>
<keyword evidence="3" id="KW-0336">GPI-anchor</keyword>
<comment type="similarity">
    <text evidence="2 10">Belongs to the peptidase M1 family.</text>
</comment>
<sequence>MVLKQVFLCALVVLSVSADHPLWRKLEGDLSEEPEVELLQEVNEAYRLPTVTVPTHYNLHLKTAIHQNNRQFQGTVEIFFNVLESTDTVTVHNRRLSIWKVTLYSVSGEVQTELESPEFSTDAETEHLAIKHSSVMEPGSYMVKLEFNGGLQDNNNQGFFASSYLDNDGKRHYLASSKFEPTHARSAFPCFDEPKLKATFTLSITHSKDYNAVANMPQDGALIPDVDDADYVTTKFQKSTKMSTYLLAFAVSNFRIRTSGYQTVYARPNVYEETEYPLQAGVDILNALSAYTGVEYTKYMPKMTQIAIPDRGSGAMENWGLVTYGEPVLLFNPAINSYRTKKNVDTIIAHEYAHQWFGNLVSPDWWSYIWLNEGFATVYEYLAAQLAYPETNYWDLWAVEVIHNAFSADARESVRPMTWNAATPSEIAGLFDTVAYDKSGSVLNMFRVAFQDDNWREGLVSYFNSRELDGAVADHLYEGIQFAVSGKDVLPKAFNVKDVMDSWTTVAGFPLLTVRRDYKTGEIVVSQERFYSDRQLPNDHVYHVPYNYATKSTPNFETLSFEWLSTKATKLTTTIPAEDWVIFNKQQTGYYRVNYDAKNWQLITDALQQNPSAVHVQNRAQLINDAYNLARAERLDLTVPLNLMTYLKQETSYPPWAAASSVLTYFNNKLRGTSQYQYFINYVTQLIQPIYSVHSVDSVPDTETTMEKYLKQTITTWACRVGLQDCITRTGNALRTAVAANTPVHPDIATVVYCYGLHQTGQTEFVWLYERLLASKNQAERAVLIDSLGCSQEKEFLKSFLMTSIGSGATFNFLETERTRIVSSVYSASRVGVDALLEFLSDGSLIDEFVSRLGQSTLNSAVSNIASRTNNVEELEQLEGLLNALGEKISANTATSARTTARNNMAWFNTLEGLVAEEFFGAYTQ</sequence>
<name>A0ABM1YHF0_AEDAL</name>
<dbReference type="Pfam" id="PF11838">
    <property type="entry name" value="ERAP1_C"/>
    <property type="match status" value="1"/>
</dbReference>
<evidence type="ECO:0000256" key="9">
    <source>
        <dbReference type="ARBA" id="ARBA00023288"/>
    </source>
</evidence>
<dbReference type="InterPro" id="IPR027268">
    <property type="entry name" value="Peptidase_M4/M1_CTD_sf"/>
</dbReference>
<evidence type="ECO:0000259" key="14">
    <source>
        <dbReference type="Pfam" id="PF17900"/>
    </source>
</evidence>
<evidence type="ECO:0000256" key="7">
    <source>
        <dbReference type="ARBA" id="ARBA00022833"/>
    </source>
</evidence>
<reference evidence="16" key="1">
    <citation type="journal article" date="2015" name="Proc. Natl. Acad. Sci. U.S.A.">
        <title>Genome sequence of the Asian Tiger mosquito, Aedes albopictus, reveals insights into its biology, genetics, and evolution.</title>
        <authorList>
            <person name="Chen X.G."/>
            <person name="Jiang X."/>
            <person name="Gu J."/>
            <person name="Xu M."/>
            <person name="Wu Y."/>
            <person name="Deng Y."/>
            <person name="Zhang C."/>
            <person name="Bonizzoni M."/>
            <person name="Dermauw W."/>
            <person name="Vontas J."/>
            <person name="Armbruster P."/>
            <person name="Huang X."/>
            <person name="Yang Y."/>
            <person name="Zhang H."/>
            <person name="He W."/>
            <person name="Peng H."/>
            <person name="Liu Y."/>
            <person name="Wu K."/>
            <person name="Chen J."/>
            <person name="Lirakis M."/>
            <person name="Topalis P."/>
            <person name="Van Leeuwen T."/>
            <person name="Hall A.B."/>
            <person name="Jiang X."/>
            <person name="Thorpe C."/>
            <person name="Mueller R.L."/>
            <person name="Sun C."/>
            <person name="Waterhouse R.M."/>
            <person name="Yan G."/>
            <person name="Tu Z.J."/>
            <person name="Fang X."/>
            <person name="James A.A."/>
        </authorList>
    </citation>
    <scope>NUCLEOTIDE SEQUENCE [LARGE SCALE GENOMIC DNA]</scope>
    <source>
        <strain evidence="16">Foshan</strain>
    </source>
</reference>
<accession>A0ABM1YHF0</accession>
<keyword evidence="10" id="KW-0031">Aminopeptidase</keyword>
<keyword evidence="4 10" id="KW-0645">Protease</keyword>
<comment type="cofactor">
    <cofactor evidence="10">
        <name>Zn(2+)</name>
        <dbReference type="ChEBI" id="CHEBI:29105"/>
    </cofactor>
    <text evidence="10">Binds 1 zinc ion per subunit.</text>
</comment>
<dbReference type="PANTHER" id="PTHR11533">
    <property type="entry name" value="PROTEASE M1 ZINC METALLOPROTEASE"/>
    <property type="match status" value="1"/>
</dbReference>
<keyword evidence="3" id="KW-0472">Membrane</keyword>
<feature type="domain" description="Aminopeptidase N-like N-terminal" evidence="14">
    <location>
        <begin position="53"/>
        <end position="246"/>
    </location>
</feature>
<evidence type="ECO:0000313" key="15">
    <source>
        <dbReference type="EnsemblMetazoa" id="AALFPA23_009177.P12596"/>
    </source>
</evidence>
<evidence type="ECO:0000256" key="11">
    <source>
        <dbReference type="SAM" id="SignalP"/>
    </source>
</evidence>
<dbReference type="CDD" id="cd09601">
    <property type="entry name" value="M1_APN-Q_like"/>
    <property type="match status" value="1"/>
</dbReference>
<dbReference type="InterPro" id="IPR001930">
    <property type="entry name" value="Peptidase_M1"/>
</dbReference>
<feature type="domain" description="ERAP1-like C-terminal" evidence="13">
    <location>
        <begin position="580"/>
        <end position="885"/>
    </location>
</feature>
<dbReference type="InterPro" id="IPR050344">
    <property type="entry name" value="Peptidase_M1_aminopeptidases"/>
</dbReference>
<keyword evidence="9" id="KW-0449">Lipoprotein</keyword>
<dbReference type="Gene3D" id="1.25.50.20">
    <property type="match status" value="1"/>
</dbReference>
<evidence type="ECO:0000256" key="10">
    <source>
        <dbReference type="RuleBase" id="RU364040"/>
    </source>
</evidence>
<evidence type="ECO:0000313" key="16">
    <source>
        <dbReference type="Proteomes" id="UP000069940"/>
    </source>
</evidence>
<keyword evidence="11" id="KW-0732">Signal</keyword>
<dbReference type="SUPFAM" id="SSF55486">
    <property type="entry name" value="Metalloproteases ('zincins'), catalytic domain"/>
    <property type="match status" value="1"/>
</dbReference>
<keyword evidence="16" id="KW-1185">Reference proteome</keyword>
<dbReference type="Gene3D" id="2.60.40.1730">
    <property type="entry name" value="tricorn interacting facor f3 domain"/>
    <property type="match status" value="1"/>
</dbReference>